<dbReference type="InterPro" id="IPR006175">
    <property type="entry name" value="YjgF/YER057c/UK114"/>
</dbReference>
<dbReference type="PANTHER" id="PTHR43857:SF1">
    <property type="entry name" value="YJGH FAMILY PROTEIN"/>
    <property type="match status" value="1"/>
</dbReference>
<evidence type="ECO:0000313" key="1">
    <source>
        <dbReference type="EMBL" id="SBW12401.1"/>
    </source>
</evidence>
<accession>A0A212KL65</accession>
<reference evidence="1" key="1">
    <citation type="submission" date="2016-04" db="EMBL/GenBank/DDBJ databases">
        <authorList>
            <person name="Evans L.H."/>
            <person name="Alamgir A."/>
            <person name="Owens N."/>
            <person name="Weber N.D."/>
            <person name="Virtaneva K."/>
            <person name="Barbian K."/>
            <person name="Babar A."/>
            <person name="Rosenke K."/>
        </authorList>
    </citation>
    <scope>NUCLEOTIDE SEQUENCE</scope>
    <source>
        <strain evidence="1">92-2</strain>
    </source>
</reference>
<dbReference type="SUPFAM" id="SSF55298">
    <property type="entry name" value="YjgF-like"/>
    <property type="match status" value="1"/>
</dbReference>
<dbReference type="InterPro" id="IPR035959">
    <property type="entry name" value="RutC-like_sf"/>
</dbReference>
<gene>
    <name evidence="1" type="ORF">KM92DES2_20482</name>
</gene>
<dbReference type="RefSeq" id="WP_227118346.1">
    <property type="nucleotide sequence ID" value="NZ_CABUEN010000002.1"/>
</dbReference>
<dbReference type="AlphaFoldDB" id="A0A212KL65"/>
<organism evidence="1">
    <name type="scientific">uncultured Desulfovibrio sp</name>
    <dbReference type="NCBI Taxonomy" id="167968"/>
    <lineage>
        <taxon>Bacteria</taxon>
        <taxon>Pseudomonadati</taxon>
        <taxon>Thermodesulfobacteriota</taxon>
        <taxon>Desulfovibrionia</taxon>
        <taxon>Desulfovibrionales</taxon>
        <taxon>Desulfovibrionaceae</taxon>
        <taxon>Desulfovibrio</taxon>
        <taxon>environmental samples</taxon>
    </lineage>
</organism>
<dbReference type="PANTHER" id="PTHR43857">
    <property type="entry name" value="BLR7761 PROTEIN"/>
    <property type="match status" value="1"/>
</dbReference>
<dbReference type="Pfam" id="PF01042">
    <property type="entry name" value="Ribonuc_L-PSP"/>
    <property type="match status" value="1"/>
</dbReference>
<sequence length="133" mass="14857">MKAIIRKTPKSMYQPVGNYSHTTIIPAGMDTYVFSGQIGIRGDGSFPTAFNDEVQQLFTNIKVLLDTEGLSGPDITKVNIWSVKEIDWDYFDNEWDKLFGSTYPSMTIAYVSALGLPEISIEIDIWAAKQPQG</sequence>
<proteinExistence type="predicted"/>
<protein>
    <submittedName>
        <fullName evidence="1">Uncharacterized protein</fullName>
    </submittedName>
</protein>
<dbReference type="EMBL" id="FLUP01000002">
    <property type="protein sequence ID" value="SBW12401.1"/>
    <property type="molecule type" value="Genomic_DNA"/>
</dbReference>
<name>A0A212KL65_9BACT</name>
<dbReference type="Gene3D" id="3.30.1330.40">
    <property type="entry name" value="RutC-like"/>
    <property type="match status" value="1"/>
</dbReference>